<name>A0A423SWK6_PENVA</name>
<reference evidence="1 2" key="1">
    <citation type="submission" date="2018-04" db="EMBL/GenBank/DDBJ databases">
        <authorList>
            <person name="Zhang X."/>
            <person name="Yuan J."/>
            <person name="Li F."/>
            <person name="Xiang J."/>
        </authorList>
    </citation>
    <scope>NUCLEOTIDE SEQUENCE [LARGE SCALE GENOMIC DNA]</scope>
    <source>
        <tissue evidence="1">Muscle</tissue>
    </source>
</reference>
<gene>
    <name evidence="1" type="ORF">C7M84_013258</name>
</gene>
<dbReference type="AlphaFoldDB" id="A0A423SWK6"/>
<comment type="caution">
    <text evidence="1">The sequence shown here is derived from an EMBL/GenBank/DDBJ whole genome shotgun (WGS) entry which is preliminary data.</text>
</comment>
<dbReference type="EMBL" id="QCYY01002655">
    <property type="protein sequence ID" value="ROT68575.1"/>
    <property type="molecule type" value="Genomic_DNA"/>
</dbReference>
<dbReference type="Proteomes" id="UP000283509">
    <property type="component" value="Unassembled WGS sequence"/>
</dbReference>
<protein>
    <submittedName>
        <fullName evidence="1">Uncharacterized protein</fullName>
    </submittedName>
</protein>
<keyword evidence="2" id="KW-1185">Reference proteome</keyword>
<organism evidence="1 2">
    <name type="scientific">Penaeus vannamei</name>
    <name type="common">Whiteleg shrimp</name>
    <name type="synonym">Litopenaeus vannamei</name>
    <dbReference type="NCBI Taxonomy" id="6689"/>
    <lineage>
        <taxon>Eukaryota</taxon>
        <taxon>Metazoa</taxon>
        <taxon>Ecdysozoa</taxon>
        <taxon>Arthropoda</taxon>
        <taxon>Crustacea</taxon>
        <taxon>Multicrustacea</taxon>
        <taxon>Malacostraca</taxon>
        <taxon>Eumalacostraca</taxon>
        <taxon>Eucarida</taxon>
        <taxon>Decapoda</taxon>
        <taxon>Dendrobranchiata</taxon>
        <taxon>Penaeoidea</taxon>
        <taxon>Penaeidae</taxon>
        <taxon>Penaeus</taxon>
    </lineage>
</organism>
<reference evidence="1 2" key="2">
    <citation type="submission" date="2019-01" db="EMBL/GenBank/DDBJ databases">
        <title>The decoding of complex shrimp genome reveals the adaptation for benthos swimmer, frequently molting mechanism and breeding impact on genome.</title>
        <authorList>
            <person name="Sun Y."/>
            <person name="Gao Y."/>
            <person name="Yu Y."/>
        </authorList>
    </citation>
    <scope>NUCLEOTIDE SEQUENCE [LARGE SCALE GENOMIC DNA]</scope>
    <source>
        <tissue evidence="1">Muscle</tissue>
    </source>
</reference>
<proteinExistence type="predicted"/>
<evidence type="ECO:0000313" key="1">
    <source>
        <dbReference type="EMBL" id="ROT68575.1"/>
    </source>
</evidence>
<sequence length="402" mass="43217">MGGHELISLPSLSLPPSPSHLFFSFLPHLPSISFTPSLSLPSRFLLPSSSPFHLFHSLPLLPSLFLPPSTLFSSPLPLPPFHSLFLPPHPLLFLPSPLFSSLPSTLFSSFPSPSPPLPSLLPLPPTFLPPIPLPLPSLSPSYQLTESSPHPLPLLPSSLFSSLPSLLPLPPIFLSPIPLPLPSIFCPPILLPLPPLSLPSFCPHPSSSPPPFLLPSFCPPSLFLSPSLPFSHLFVPHPSSSPLPLSLLPTHRVLTPHGHINDLPGSAADHPHVGVAGGSVPNELDAFPRARVGDLGEGEAGVVPPVLDGRLDLRLVHQGCGGKEERGSFGVPRRNVWKTVDIGPVSPEVRGGLSAEDVSQLLSRQHHVIELLKKVDKVEYQPLRSIRKVGHHLGRLERLDTT</sequence>
<accession>A0A423SWK6</accession>
<evidence type="ECO:0000313" key="2">
    <source>
        <dbReference type="Proteomes" id="UP000283509"/>
    </source>
</evidence>